<evidence type="ECO:0000313" key="1">
    <source>
        <dbReference type="EMBL" id="GES98023.1"/>
    </source>
</evidence>
<reference evidence="1" key="1">
    <citation type="submission" date="2019-10" db="EMBL/GenBank/DDBJ databases">
        <title>Conservation and host-specific expression of non-tandemly repeated heterogenous ribosome RNA gene in arbuscular mycorrhizal fungi.</title>
        <authorList>
            <person name="Maeda T."/>
            <person name="Kobayashi Y."/>
            <person name="Nakagawa T."/>
            <person name="Ezawa T."/>
            <person name="Yamaguchi K."/>
            <person name="Bino T."/>
            <person name="Nishimoto Y."/>
            <person name="Shigenobu S."/>
            <person name="Kawaguchi M."/>
        </authorList>
    </citation>
    <scope>NUCLEOTIDE SEQUENCE</scope>
    <source>
        <strain evidence="1">HR1</strain>
    </source>
</reference>
<protein>
    <submittedName>
        <fullName evidence="1">Uncharacterized protein</fullName>
    </submittedName>
</protein>
<dbReference type="Proteomes" id="UP000615446">
    <property type="component" value="Unassembled WGS sequence"/>
</dbReference>
<organism evidence="1 2">
    <name type="scientific">Rhizophagus clarus</name>
    <dbReference type="NCBI Taxonomy" id="94130"/>
    <lineage>
        <taxon>Eukaryota</taxon>
        <taxon>Fungi</taxon>
        <taxon>Fungi incertae sedis</taxon>
        <taxon>Mucoromycota</taxon>
        <taxon>Glomeromycotina</taxon>
        <taxon>Glomeromycetes</taxon>
        <taxon>Glomerales</taxon>
        <taxon>Glomeraceae</taxon>
        <taxon>Rhizophagus</taxon>
    </lineage>
</organism>
<sequence>MIYFSYIMHPRLIAYYRRNNRNHSSTGVVFAGHPLLRSGLAINIVSTYLSRIKRIRLASNIELISLGELRFANNP</sequence>
<accession>A0A8H3M7R2</accession>
<evidence type="ECO:0000313" key="2">
    <source>
        <dbReference type="Proteomes" id="UP000615446"/>
    </source>
</evidence>
<dbReference type="EMBL" id="BLAL01000262">
    <property type="protein sequence ID" value="GES98023.1"/>
    <property type="molecule type" value="Genomic_DNA"/>
</dbReference>
<dbReference type="AlphaFoldDB" id="A0A8H3M7R2"/>
<gene>
    <name evidence="1" type="ORF">RCL2_002458300</name>
</gene>
<name>A0A8H3M7R2_9GLOM</name>
<comment type="caution">
    <text evidence="1">The sequence shown here is derived from an EMBL/GenBank/DDBJ whole genome shotgun (WGS) entry which is preliminary data.</text>
</comment>
<proteinExistence type="predicted"/>